<dbReference type="Proteomes" id="UP001281761">
    <property type="component" value="Unassembled WGS sequence"/>
</dbReference>
<feature type="compositionally biased region" description="Pro residues" evidence="1">
    <location>
        <begin position="75"/>
        <end position="84"/>
    </location>
</feature>
<keyword evidence="4" id="KW-1185">Reference proteome</keyword>
<evidence type="ECO:0000313" key="3">
    <source>
        <dbReference type="EMBL" id="KAK2949267.1"/>
    </source>
</evidence>
<feature type="signal peptide" evidence="2">
    <location>
        <begin position="1"/>
        <end position="18"/>
    </location>
</feature>
<gene>
    <name evidence="3" type="ORF">BLNAU_15748</name>
</gene>
<evidence type="ECO:0000256" key="2">
    <source>
        <dbReference type="SAM" id="SignalP"/>
    </source>
</evidence>
<keyword evidence="2" id="KW-0732">Signal</keyword>
<accession>A0ABQ9X9P3</accession>
<proteinExistence type="predicted"/>
<feature type="region of interest" description="Disordered" evidence="1">
    <location>
        <begin position="38"/>
        <end position="100"/>
    </location>
</feature>
<feature type="chain" id="PRO_5046381174" evidence="2">
    <location>
        <begin position="19"/>
        <end position="115"/>
    </location>
</feature>
<name>A0ABQ9X9P3_9EUKA</name>
<protein>
    <submittedName>
        <fullName evidence="3">Uncharacterized protein</fullName>
    </submittedName>
</protein>
<reference evidence="3 4" key="1">
    <citation type="journal article" date="2022" name="bioRxiv">
        <title>Genomics of Preaxostyla Flagellates Illuminates Evolutionary Transitions and the Path Towards Mitochondrial Loss.</title>
        <authorList>
            <person name="Novak L.V.F."/>
            <person name="Treitli S.C."/>
            <person name="Pyrih J."/>
            <person name="Halakuc P."/>
            <person name="Pipaliya S.V."/>
            <person name="Vacek V."/>
            <person name="Brzon O."/>
            <person name="Soukal P."/>
            <person name="Eme L."/>
            <person name="Dacks J.B."/>
            <person name="Karnkowska A."/>
            <person name="Elias M."/>
            <person name="Hampl V."/>
        </authorList>
    </citation>
    <scope>NUCLEOTIDE SEQUENCE [LARGE SCALE GENOMIC DNA]</scope>
    <source>
        <strain evidence="3">NAU3</strain>
        <tissue evidence="3">Gut</tissue>
    </source>
</reference>
<feature type="compositionally biased region" description="Polar residues" evidence="1">
    <location>
        <begin position="54"/>
        <end position="71"/>
    </location>
</feature>
<sequence>MTCSWALFAARILNSLSSVQFNTNVYGTRSEVEMDEMGNAELQTPTLKPDDPTKSSVSLVIPTQPTPNGSFTPAMPTPLQPAPTPSLIGPSQVKTKPPTPAQSVHLCLCVIRTVL</sequence>
<evidence type="ECO:0000313" key="4">
    <source>
        <dbReference type="Proteomes" id="UP001281761"/>
    </source>
</evidence>
<dbReference type="EMBL" id="JARBJD010000159">
    <property type="protein sequence ID" value="KAK2949267.1"/>
    <property type="molecule type" value="Genomic_DNA"/>
</dbReference>
<evidence type="ECO:0000256" key="1">
    <source>
        <dbReference type="SAM" id="MobiDB-lite"/>
    </source>
</evidence>
<organism evidence="3 4">
    <name type="scientific">Blattamonas nauphoetae</name>
    <dbReference type="NCBI Taxonomy" id="2049346"/>
    <lineage>
        <taxon>Eukaryota</taxon>
        <taxon>Metamonada</taxon>
        <taxon>Preaxostyla</taxon>
        <taxon>Oxymonadida</taxon>
        <taxon>Blattamonas</taxon>
    </lineage>
</organism>
<comment type="caution">
    <text evidence="3">The sequence shown here is derived from an EMBL/GenBank/DDBJ whole genome shotgun (WGS) entry which is preliminary data.</text>
</comment>